<proteinExistence type="predicted"/>
<dbReference type="GO" id="GO:0016567">
    <property type="term" value="P:protein ubiquitination"/>
    <property type="evidence" value="ECO:0007669"/>
    <property type="project" value="TreeGrafter"/>
</dbReference>
<dbReference type="FunFam" id="2.30.280.10:FF:000005">
    <property type="entry name" value="E3 ubiquitin-protein ligase UHRF1"/>
    <property type="match status" value="1"/>
</dbReference>
<reference evidence="5" key="1">
    <citation type="submission" date="2023-01" db="EMBL/GenBank/DDBJ databases">
        <title>Genome assembly of the deep-sea coral Lophelia pertusa.</title>
        <authorList>
            <person name="Herrera S."/>
            <person name="Cordes E."/>
        </authorList>
    </citation>
    <scope>NUCLEOTIDE SEQUENCE</scope>
    <source>
        <strain evidence="5">USNM1676648</strain>
        <tissue evidence="5">Polyp</tissue>
    </source>
</reference>
<dbReference type="InterPro" id="IPR015947">
    <property type="entry name" value="PUA-like_sf"/>
</dbReference>
<dbReference type="SMART" id="SM00466">
    <property type="entry name" value="SRA"/>
    <property type="match status" value="1"/>
</dbReference>
<dbReference type="Pfam" id="PF02182">
    <property type="entry name" value="SAD_SRA"/>
    <property type="match status" value="1"/>
</dbReference>
<dbReference type="GO" id="GO:0044027">
    <property type="term" value="P:negative regulation of gene expression via chromosomal CpG island methylation"/>
    <property type="evidence" value="ECO:0007669"/>
    <property type="project" value="TreeGrafter"/>
</dbReference>
<dbReference type="PROSITE" id="PS51015">
    <property type="entry name" value="YDG"/>
    <property type="match status" value="1"/>
</dbReference>
<accession>A0A9W9ZD58</accession>
<evidence type="ECO:0000313" key="6">
    <source>
        <dbReference type="Proteomes" id="UP001163046"/>
    </source>
</evidence>
<feature type="compositionally biased region" description="Acidic residues" evidence="3">
    <location>
        <begin position="92"/>
        <end position="107"/>
    </location>
</feature>
<feature type="domain" description="YDG" evidence="4">
    <location>
        <begin position="124"/>
        <end position="276"/>
    </location>
</feature>
<dbReference type="InterPro" id="IPR003105">
    <property type="entry name" value="SRA_YDG"/>
</dbReference>
<dbReference type="OrthoDB" id="2270193at2759"/>
<evidence type="ECO:0000256" key="3">
    <source>
        <dbReference type="SAM" id="MobiDB-lite"/>
    </source>
</evidence>
<feature type="region of interest" description="Disordered" evidence="3">
    <location>
        <begin position="282"/>
        <end position="308"/>
    </location>
</feature>
<dbReference type="PANTHER" id="PTHR14140:SF27">
    <property type="entry name" value="OS04G0289800 PROTEIN"/>
    <property type="match status" value="1"/>
</dbReference>
<dbReference type="GO" id="GO:0061630">
    <property type="term" value="F:ubiquitin protein ligase activity"/>
    <property type="evidence" value="ECO:0007669"/>
    <property type="project" value="TreeGrafter"/>
</dbReference>
<dbReference type="InterPro" id="IPR036987">
    <property type="entry name" value="SRA-YDG_sf"/>
</dbReference>
<evidence type="ECO:0000256" key="2">
    <source>
        <dbReference type="PROSITE-ProRule" id="PRU00358"/>
    </source>
</evidence>
<protein>
    <recommendedName>
        <fullName evidence="4">YDG domain-containing protein</fullName>
    </recommendedName>
</protein>
<keyword evidence="1 2" id="KW-0539">Nucleus</keyword>
<dbReference type="PANTHER" id="PTHR14140">
    <property type="entry name" value="E3 UBIQUITIN-PROTEIN LIGASE UHRF-RELATED"/>
    <property type="match status" value="1"/>
</dbReference>
<comment type="caution">
    <text evidence="5">The sequence shown here is derived from an EMBL/GenBank/DDBJ whole genome shotgun (WGS) entry which is preliminary data.</text>
</comment>
<feature type="region of interest" description="Disordered" evidence="3">
    <location>
        <begin position="45"/>
        <end position="116"/>
    </location>
</feature>
<keyword evidence="6" id="KW-1185">Reference proteome</keyword>
<dbReference type="SUPFAM" id="SSF88697">
    <property type="entry name" value="PUA domain-like"/>
    <property type="match status" value="1"/>
</dbReference>
<dbReference type="GO" id="GO:0005634">
    <property type="term" value="C:nucleus"/>
    <property type="evidence" value="ECO:0007669"/>
    <property type="project" value="UniProtKB-SubCell"/>
</dbReference>
<evidence type="ECO:0000259" key="4">
    <source>
        <dbReference type="PROSITE" id="PS51015"/>
    </source>
</evidence>
<dbReference type="AlphaFoldDB" id="A0A9W9ZD58"/>
<dbReference type="InterPro" id="IPR045134">
    <property type="entry name" value="UHRF1/2-like"/>
</dbReference>
<dbReference type="Proteomes" id="UP001163046">
    <property type="component" value="Unassembled WGS sequence"/>
</dbReference>
<sequence length="308" mass="34731">MKGHVSEYELQRQKNINENKKILASLGLDKFELFVARPAVTRKPVQTNGVKRKRQERQVKTTTTEHQPIGEHQDFRYQLRRSSRRLKGQDPSEQEEQNNNFDDDEDEDYKKPLRAPKNRENVFGEIPGSPVGSFWFTRLACCIDGVHRPTVAGIHGNDVEGCYSLALSGGYEDDLDYGVCFTYTGEGGRDLKGTKANPKNLRTAPQSKDQTLTRGNLALSRNAESGKPVRVIRGYKSKSPYAPEEGYRYDGLYTVAKYWQVCGLSGFLVYKFALKRCDGQAPPPWELENEDDTDAAGSDVTETNGYSD</sequence>
<name>A0A9W9ZD58_9CNID</name>
<comment type="subcellular location">
    <subcellularLocation>
        <location evidence="2">Nucleus</location>
    </subcellularLocation>
</comment>
<evidence type="ECO:0000313" key="5">
    <source>
        <dbReference type="EMBL" id="KAJ7379533.1"/>
    </source>
</evidence>
<feature type="compositionally biased region" description="Basic and acidic residues" evidence="3">
    <location>
        <begin position="68"/>
        <end position="77"/>
    </location>
</feature>
<gene>
    <name evidence="5" type="ORF">OS493_015324</name>
</gene>
<organism evidence="5 6">
    <name type="scientific">Desmophyllum pertusum</name>
    <dbReference type="NCBI Taxonomy" id="174260"/>
    <lineage>
        <taxon>Eukaryota</taxon>
        <taxon>Metazoa</taxon>
        <taxon>Cnidaria</taxon>
        <taxon>Anthozoa</taxon>
        <taxon>Hexacorallia</taxon>
        <taxon>Scleractinia</taxon>
        <taxon>Caryophylliina</taxon>
        <taxon>Caryophylliidae</taxon>
        <taxon>Desmophyllum</taxon>
    </lineage>
</organism>
<dbReference type="EMBL" id="MU826357">
    <property type="protein sequence ID" value="KAJ7379533.1"/>
    <property type="molecule type" value="Genomic_DNA"/>
</dbReference>
<evidence type="ECO:0000256" key="1">
    <source>
        <dbReference type="ARBA" id="ARBA00023242"/>
    </source>
</evidence>
<dbReference type="Gene3D" id="2.30.280.10">
    <property type="entry name" value="SRA-YDG"/>
    <property type="match status" value="1"/>
</dbReference>